<dbReference type="STRING" id="314285.KT71_01295"/>
<feature type="transmembrane region" description="Helical" evidence="1">
    <location>
        <begin position="40"/>
        <end position="58"/>
    </location>
</feature>
<reference evidence="2 3" key="2">
    <citation type="journal article" date="2009" name="PLoS ONE">
        <title>The photosynthetic apparatus and its regulation in the aerobic gammaproteobacterium Congregibacter litoralis gen. nov., sp. nov.</title>
        <authorList>
            <person name="Spring S."/>
            <person name="Lunsdorf H."/>
            <person name="Fuchs B.M."/>
            <person name="Tindall B.J."/>
        </authorList>
    </citation>
    <scope>NUCLEOTIDE SEQUENCE [LARGE SCALE GENOMIC DNA]</scope>
    <source>
        <strain evidence="2">KT71</strain>
    </source>
</reference>
<comment type="caution">
    <text evidence="2">The sequence shown here is derived from an EMBL/GenBank/DDBJ whole genome shotgun (WGS) entry which is preliminary data.</text>
</comment>
<keyword evidence="1" id="KW-0812">Transmembrane</keyword>
<protein>
    <submittedName>
        <fullName evidence="2">Uncharacterized protein</fullName>
    </submittedName>
</protein>
<evidence type="ECO:0000313" key="3">
    <source>
        <dbReference type="Proteomes" id="UP000019205"/>
    </source>
</evidence>
<evidence type="ECO:0000313" key="2">
    <source>
        <dbReference type="EMBL" id="EAQ98570.1"/>
    </source>
</evidence>
<keyword evidence="1" id="KW-1133">Transmembrane helix</keyword>
<accession>A4A6C3</accession>
<proteinExistence type="predicted"/>
<sequence>MIKHPDTDPLKLRNMAAILATISGAGQCVTLWLLPTTPGLLLIALSGSFYLLLGLGLFGISRFSLFLAIILPPLRGWFGIYPLDIPAWELLRIATDLSIALLCIPPLWASLHPDHQKIEPGLRDAAAVSEDPGEPGVSNA</sequence>
<dbReference type="RefSeq" id="WP_008292652.1">
    <property type="nucleotide sequence ID" value="NZ_CM002299.1"/>
</dbReference>
<dbReference type="OrthoDB" id="9850800at2"/>
<dbReference type="HOGENOM" id="CLU_1831746_0_0_6"/>
<reference evidence="2 3" key="1">
    <citation type="journal article" date="2007" name="Proc. Natl. Acad. Sci. U.S.A.">
        <title>Characterization of a marine gammaproteobacterium capable of aerobic anoxygenic photosynthesis.</title>
        <authorList>
            <person name="Fuchs B.M."/>
            <person name="Spring S."/>
            <person name="Teeling H."/>
            <person name="Quast C."/>
            <person name="Wulf J."/>
            <person name="Schattenhofer M."/>
            <person name="Yan S."/>
            <person name="Ferriera S."/>
            <person name="Johnson J."/>
            <person name="Glockner F.O."/>
            <person name="Amann R."/>
        </authorList>
    </citation>
    <scope>NUCLEOTIDE SEQUENCE [LARGE SCALE GENOMIC DNA]</scope>
    <source>
        <strain evidence="2">KT71</strain>
    </source>
</reference>
<keyword evidence="1" id="KW-0472">Membrane</keyword>
<feature type="transmembrane region" description="Helical" evidence="1">
    <location>
        <begin position="12"/>
        <end position="34"/>
    </location>
</feature>
<organism evidence="2 3">
    <name type="scientific">Congregibacter litoralis KT71</name>
    <dbReference type="NCBI Taxonomy" id="314285"/>
    <lineage>
        <taxon>Bacteria</taxon>
        <taxon>Pseudomonadati</taxon>
        <taxon>Pseudomonadota</taxon>
        <taxon>Gammaproteobacteria</taxon>
        <taxon>Cellvibrionales</taxon>
        <taxon>Halieaceae</taxon>
        <taxon>Congregibacter</taxon>
    </lineage>
</organism>
<keyword evidence="3" id="KW-1185">Reference proteome</keyword>
<dbReference type="AlphaFoldDB" id="A4A6C3"/>
<dbReference type="EMBL" id="AAOA02000002">
    <property type="protein sequence ID" value="EAQ98570.1"/>
    <property type="molecule type" value="Genomic_DNA"/>
</dbReference>
<name>A4A6C3_9GAMM</name>
<evidence type="ECO:0000256" key="1">
    <source>
        <dbReference type="SAM" id="Phobius"/>
    </source>
</evidence>
<dbReference type="Proteomes" id="UP000019205">
    <property type="component" value="Chromosome"/>
</dbReference>
<gene>
    <name evidence="2" type="ORF">KT71_01295</name>
</gene>